<sequence length="197" mass="22006">MAIDKEAIKEHVRGILIALGDDPDREGLIETPDRVARMYEEVFEGMNYTNDELAEMFGKTFAEDGVARQAGDMVFVKDIEVFSYCEHHMALMYDMKVSVAYIPNGRVLGLSKIARIADMVAKRLQLQERIGSDIAYVISKAAGTEDVAVMIEAHHSCMTARGIKKPGSKTMTTTLRGRFESDTALQNKMLMMYNAGR</sequence>
<name>A0A3R5WJB9_9FIRM</name>
<evidence type="ECO:0000256" key="4">
    <source>
        <dbReference type="ARBA" id="ARBA00022801"/>
    </source>
</evidence>
<keyword evidence="5" id="KW-0479">Metal-binding</keyword>
<dbReference type="PANTHER" id="PTHR11109">
    <property type="entry name" value="GTP CYCLOHYDROLASE I"/>
    <property type="match status" value="1"/>
</dbReference>
<dbReference type="SUPFAM" id="SSF55620">
    <property type="entry name" value="Tetrahydrobiopterin biosynthesis enzymes-like"/>
    <property type="match status" value="1"/>
</dbReference>
<dbReference type="GO" id="GO:0005737">
    <property type="term" value="C:cytoplasm"/>
    <property type="evidence" value="ECO:0007669"/>
    <property type="project" value="TreeGrafter"/>
</dbReference>
<dbReference type="FunFam" id="1.10.286.10:FF:000001">
    <property type="entry name" value="GTP cyclohydrolase 1"/>
    <property type="match status" value="1"/>
</dbReference>
<comment type="pathway">
    <text evidence="2 5">Cofactor biosynthesis; 7,8-dihydroneopterin triphosphate biosynthesis; 7,8-dihydroneopterin triphosphate from GTP: step 1/1.</text>
</comment>
<comment type="catalytic activity">
    <reaction evidence="1 5">
        <text>GTP + H2O = 7,8-dihydroneopterin 3'-triphosphate + formate + H(+)</text>
        <dbReference type="Rhea" id="RHEA:17473"/>
        <dbReference type="ChEBI" id="CHEBI:15377"/>
        <dbReference type="ChEBI" id="CHEBI:15378"/>
        <dbReference type="ChEBI" id="CHEBI:15740"/>
        <dbReference type="ChEBI" id="CHEBI:37565"/>
        <dbReference type="ChEBI" id="CHEBI:58462"/>
        <dbReference type="EC" id="3.5.4.16"/>
    </reaction>
</comment>
<protein>
    <recommendedName>
        <fullName evidence="5">GTP cyclohydrolase 1</fullName>
        <ecNumber evidence="5">3.5.4.16</ecNumber>
    </recommendedName>
    <alternativeName>
        <fullName evidence="5">GTP cyclohydrolase I</fullName>
        <shortName evidence="5">GTP-CH-I</shortName>
    </alternativeName>
</protein>
<dbReference type="HAMAP" id="MF_00223">
    <property type="entry name" value="FolE"/>
    <property type="match status" value="1"/>
</dbReference>
<evidence type="ECO:0000313" key="7">
    <source>
        <dbReference type="EMBL" id="RGS40938.1"/>
    </source>
</evidence>
<feature type="domain" description="GTP cyclohydrolase I" evidence="6">
    <location>
        <begin position="8"/>
        <end position="192"/>
    </location>
</feature>
<keyword evidence="5" id="KW-0342">GTP-binding</keyword>
<comment type="caution">
    <text evidence="7">The sequence shown here is derived from an EMBL/GenBank/DDBJ whole genome shotgun (WGS) entry which is preliminary data.</text>
</comment>
<evidence type="ECO:0000256" key="1">
    <source>
        <dbReference type="ARBA" id="ARBA00001052"/>
    </source>
</evidence>
<keyword evidence="5" id="KW-0547">Nucleotide-binding</keyword>
<organism evidence="7 8">
    <name type="scientific">Coprococcus eutactus</name>
    <dbReference type="NCBI Taxonomy" id="33043"/>
    <lineage>
        <taxon>Bacteria</taxon>
        <taxon>Bacillati</taxon>
        <taxon>Bacillota</taxon>
        <taxon>Clostridia</taxon>
        <taxon>Lachnospirales</taxon>
        <taxon>Lachnospiraceae</taxon>
        <taxon>Coprococcus</taxon>
    </lineage>
</organism>
<evidence type="ECO:0000256" key="2">
    <source>
        <dbReference type="ARBA" id="ARBA00005080"/>
    </source>
</evidence>
<keyword evidence="4 5" id="KW-0378">Hydrolase</keyword>
<proteinExistence type="inferred from homology"/>
<feature type="binding site" evidence="5">
    <location>
        <position position="157"/>
    </location>
    <ligand>
        <name>Zn(2+)</name>
        <dbReference type="ChEBI" id="CHEBI:29105"/>
    </ligand>
</feature>
<feature type="binding site" evidence="5">
    <location>
        <position position="85"/>
    </location>
    <ligand>
        <name>Zn(2+)</name>
        <dbReference type="ChEBI" id="CHEBI:29105"/>
    </ligand>
</feature>
<evidence type="ECO:0000256" key="3">
    <source>
        <dbReference type="ARBA" id="ARBA00022563"/>
    </source>
</evidence>
<dbReference type="Gene3D" id="1.10.286.10">
    <property type="match status" value="1"/>
</dbReference>
<gene>
    <name evidence="5 7" type="primary">folE</name>
    <name evidence="7" type="ORF">DWX94_09375</name>
</gene>
<dbReference type="NCBIfam" id="NF006825">
    <property type="entry name" value="PRK09347.1-2"/>
    <property type="match status" value="1"/>
</dbReference>
<dbReference type="InterPro" id="IPR043134">
    <property type="entry name" value="GTP-CH-I_N"/>
</dbReference>
<dbReference type="GO" id="GO:0046654">
    <property type="term" value="P:tetrahydrofolate biosynthetic process"/>
    <property type="evidence" value="ECO:0007669"/>
    <property type="project" value="UniProtKB-UniRule"/>
</dbReference>
<comment type="subunit">
    <text evidence="5">Homopolymer.</text>
</comment>
<dbReference type="UniPathway" id="UPA00848">
    <property type="reaction ID" value="UER00151"/>
</dbReference>
<dbReference type="AlphaFoldDB" id="A0A3R5WJB9"/>
<dbReference type="GO" id="GO:0008270">
    <property type="term" value="F:zinc ion binding"/>
    <property type="evidence" value="ECO:0007669"/>
    <property type="project" value="UniProtKB-UniRule"/>
</dbReference>
<dbReference type="RefSeq" id="WP_022059613.1">
    <property type="nucleotide sequence ID" value="NZ_CABIWG010000004.1"/>
</dbReference>
<dbReference type="PANTHER" id="PTHR11109:SF7">
    <property type="entry name" value="GTP CYCLOHYDROLASE 1"/>
    <property type="match status" value="1"/>
</dbReference>
<dbReference type="OrthoDB" id="9801207at2"/>
<evidence type="ECO:0000313" key="8">
    <source>
        <dbReference type="Proteomes" id="UP000283295"/>
    </source>
</evidence>
<dbReference type="FunFam" id="3.30.1130.10:FF:000001">
    <property type="entry name" value="GTP cyclohydrolase 1"/>
    <property type="match status" value="1"/>
</dbReference>
<dbReference type="Gene3D" id="3.30.1130.10">
    <property type="match status" value="1"/>
</dbReference>
<comment type="similarity">
    <text evidence="5">Belongs to the GTP cyclohydrolase I family.</text>
</comment>
<dbReference type="GO" id="GO:0005525">
    <property type="term" value="F:GTP binding"/>
    <property type="evidence" value="ECO:0007669"/>
    <property type="project" value="UniProtKB-KW"/>
</dbReference>
<dbReference type="InterPro" id="IPR020602">
    <property type="entry name" value="GTP_CycHdrlase_I_dom"/>
</dbReference>
<dbReference type="EC" id="3.5.4.16" evidence="5"/>
<dbReference type="NCBIfam" id="NF006826">
    <property type="entry name" value="PRK09347.1-3"/>
    <property type="match status" value="1"/>
</dbReference>
<keyword evidence="3 5" id="KW-0554">One-carbon metabolism</keyword>
<evidence type="ECO:0000259" key="6">
    <source>
        <dbReference type="Pfam" id="PF01227"/>
    </source>
</evidence>
<dbReference type="GO" id="GO:0006729">
    <property type="term" value="P:tetrahydrobiopterin biosynthetic process"/>
    <property type="evidence" value="ECO:0007669"/>
    <property type="project" value="TreeGrafter"/>
</dbReference>
<dbReference type="Proteomes" id="UP000283295">
    <property type="component" value="Unassembled WGS sequence"/>
</dbReference>
<dbReference type="GO" id="GO:0006730">
    <property type="term" value="P:one-carbon metabolic process"/>
    <property type="evidence" value="ECO:0007669"/>
    <property type="project" value="UniProtKB-UniRule"/>
</dbReference>
<dbReference type="PROSITE" id="PS00859">
    <property type="entry name" value="GTP_CYCLOHYDROL_1_1"/>
    <property type="match status" value="1"/>
</dbReference>
<dbReference type="GeneID" id="92831598"/>
<accession>A0A3R5WJB9</accession>
<dbReference type="InterPro" id="IPR018234">
    <property type="entry name" value="GTP_CycHdrlase_I_CS"/>
</dbReference>
<dbReference type="InterPro" id="IPR043133">
    <property type="entry name" value="GTP-CH-I_C/QueF"/>
</dbReference>
<dbReference type="GO" id="GO:0003934">
    <property type="term" value="F:GTP cyclohydrolase I activity"/>
    <property type="evidence" value="ECO:0007669"/>
    <property type="project" value="UniProtKB-UniRule"/>
</dbReference>
<evidence type="ECO:0000256" key="5">
    <source>
        <dbReference type="HAMAP-Rule" id="MF_00223"/>
    </source>
</evidence>
<dbReference type="InterPro" id="IPR001474">
    <property type="entry name" value="GTP_CycHdrlase_I"/>
</dbReference>
<feature type="binding site" evidence="5">
    <location>
        <position position="88"/>
    </location>
    <ligand>
        <name>Zn(2+)</name>
        <dbReference type="ChEBI" id="CHEBI:29105"/>
    </ligand>
</feature>
<reference evidence="7 8" key="1">
    <citation type="submission" date="2018-08" db="EMBL/GenBank/DDBJ databases">
        <title>A genome reference for cultivated species of the human gut microbiota.</title>
        <authorList>
            <person name="Zou Y."/>
            <person name="Xue W."/>
            <person name="Luo G."/>
        </authorList>
    </citation>
    <scope>NUCLEOTIDE SEQUENCE [LARGE SCALE GENOMIC DNA]</scope>
    <source>
        <strain evidence="7 8">AF22-21</strain>
    </source>
</reference>
<dbReference type="NCBIfam" id="TIGR00063">
    <property type="entry name" value="folE"/>
    <property type="match status" value="1"/>
</dbReference>
<dbReference type="Pfam" id="PF01227">
    <property type="entry name" value="GTP_cyclohydroI"/>
    <property type="match status" value="1"/>
</dbReference>
<dbReference type="EMBL" id="QRVK01000023">
    <property type="protein sequence ID" value="RGS40938.1"/>
    <property type="molecule type" value="Genomic_DNA"/>
</dbReference>
<keyword evidence="5" id="KW-0862">Zinc</keyword>